<comment type="caution">
    <text evidence="5">The sequence shown here is derived from an EMBL/GenBank/DDBJ whole genome shotgun (WGS) entry which is preliminary data.</text>
</comment>
<dbReference type="RefSeq" id="XP_016587523.1">
    <property type="nucleotide sequence ID" value="XM_016735343.1"/>
</dbReference>
<dbReference type="PROSITE" id="PS50064">
    <property type="entry name" value="ZF_PARP_2"/>
    <property type="match status" value="1"/>
</dbReference>
<evidence type="ECO:0000313" key="6">
    <source>
        <dbReference type="Proteomes" id="UP000033710"/>
    </source>
</evidence>
<dbReference type="Proteomes" id="UP000033710">
    <property type="component" value="Unassembled WGS sequence"/>
</dbReference>
<dbReference type="KEGG" id="ssck:SPSK_08755"/>
<reference evidence="5 6" key="1">
    <citation type="journal article" date="2014" name="BMC Genomics">
        <title>Comparative genomics of the major fungal agents of human and animal Sporotrichosis: Sporothrix schenckii and Sporothrix brasiliensis.</title>
        <authorList>
            <person name="Teixeira M.M."/>
            <person name="de Almeida L.G."/>
            <person name="Kubitschek-Barreira P."/>
            <person name="Alves F.L."/>
            <person name="Kioshima E.S."/>
            <person name="Abadio A.K."/>
            <person name="Fernandes L."/>
            <person name="Derengowski L.S."/>
            <person name="Ferreira K.S."/>
            <person name="Souza R.C."/>
            <person name="Ruiz J.C."/>
            <person name="de Andrade N.C."/>
            <person name="Paes H.C."/>
            <person name="Nicola A.M."/>
            <person name="Albuquerque P."/>
            <person name="Gerber A.L."/>
            <person name="Martins V.P."/>
            <person name="Peconick L.D."/>
            <person name="Neto A.V."/>
            <person name="Chaucanez C.B."/>
            <person name="Silva P.A."/>
            <person name="Cunha O.L."/>
            <person name="de Oliveira F.F."/>
            <person name="dos Santos T.C."/>
            <person name="Barros A.L."/>
            <person name="Soares M.A."/>
            <person name="de Oliveira L.M."/>
            <person name="Marini M.M."/>
            <person name="Villalobos-Duno H."/>
            <person name="Cunha M.M."/>
            <person name="de Hoog S."/>
            <person name="da Silveira J.F."/>
            <person name="Henrissat B."/>
            <person name="Nino-Vega G.A."/>
            <person name="Cisalpino P.S."/>
            <person name="Mora-Montes H.M."/>
            <person name="Almeida S.R."/>
            <person name="Stajich J.E."/>
            <person name="Lopes-Bezerra L.M."/>
            <person name="Vasconcelos A.T."/>
            <person name="Felipe M.S."/>
        </authorList>
    </citation>
    <scope>NUCLEOTIDE SEQUENCE [LARGE SCALE GENOMIC DNA]</scope>
    <source>
        <strain evidence="5 6">1099-18</strain>
    </source>
</reference>
<proteinExistence type="predicted"/>
<evidence type="ECO:0000256" key="3">
    <source>
        <dbReference type="SAM" id="MobiDB-lite"/>
    </source>
</evidence>
<dbReference type="OrthoDB" id="10348597at2759"/>
<accession>A0A0F2M5E7</accession>
<organism evidence="5 6">
    <name type="scientific">Sporothrix schenckii 1099-18</name>
    <dbReference type="NCBI Taxonomy" id="1397361"/>
    <lineage>
        <taxon>Eukaryota</taxon>
        <taxon>Fungi</taxon>
        <taxon>Dikarya</taxon>
        <taxon>Ascomycota</taxon>
        <taxon>Pezizomycotina</taxon>
        <taxon>Sordariomycetes</taxon>
        <taxon>Sordariomycetidae</taxon>
        <taxon>Ophiostomatales</taxon>
        <taxon>Ophiostomataceae</taxon>
        <taxon>Sporothrix</taxon>
    </lineage>
</organism>
<keyword evidence="1" id="KW-0479">Metal-binding</keyword>
<evidence type="ECO:0000256" key="2">
    <source>
        <dbReference type="ARBA" id="ARBA00022833"/>
    </source>
</evidence>
<evidence type="ECO:0000313" key="5">
    <source>
        <dbReference type="EMBL" id="KJR84847.1"/>
    </source>
</evidence>
<dbReference type="EMBL" id="AXCR01000007">
    <property type="protein sequence ID" value="KJR84847.1"/>
    <property type="molecule type" value="Genomic_DNA"/>
</dbReference>
<dbReference type="GO" id="GO:0008270">
    <property type="term" value="F:zinc ion binding"/>
    <property type="evidence" value="ECO:0007669"/>
    <property type="project" value="InterPro"/>
</dbReference>
<feature type="region of interest" description="Disordered" evidence="3">
    <location>
        <begin position="125"/>
        <end position="172"/>
    </location>
</feature>
<keyword evidence="2" id="KW-0862">Zinc</keyword>
<dbReference type="GeneID" id="27670620"/>
<dbReference type="AlphaFoldDB" id="A0A0F2M5E7"/>
<dbReference type="InterPro" id="IPR001510">
    <property type="entry name" value="Znf_PARP"/>
</dbReference>
<feature type="region of interest" description="Disordered" evidence="3">
    <location>
        <begin position="227"/>
        <end position="288"/>
    </location>
</feature>
<protein>
    <recommendedName>
        <fullName evidence="4">PARP-type domain-containing protein</fullName>
    </recommendedName>
</protein>
<evidence type="ECO:0000259" key="4">
    <source>
        <dbReference type="PROSITE" id="PS50064"/>
    </source>
</evidence>
<sequence>MSVFSFLHRLVCRKCKNTTGSHRVKRRLKRLQRLELEQDERKPSWMHESCDLEFSNENDGIDGGSLVVELDARPPSSSGSLSSISSVSPLSPFPPFFPDFAVSDPPTLPVVPASPPVLGIGIQTRTAGTTNRDSLSRSSSSPPLTVSSSRSSLTRMPPVHNLRLRSSSSSVSGVESSLPQLRLSWEHAPHSPLISEPKYCRSPNVVPTVFVDVKPLPRLSKERRYPLLTLDADSDETESNDTSSEFPSRPSPSPSSSPASSVSLLSPVSPTSSVWSPATERPLPHLLGNVQPVKRTPRAAVNFTRNNRTSPLAARRDSGGNFGNRNCTNAANTNVSSGPRYIPASKTVVTPWPRPSVQRSPLQQTLPVLRVTATFDESLGTSYRPPQKLILRKSVLASSSVSETPTAPIKAELSNGTIRPYDQTHSRRHAQQVMSQTLLSSSSSHPLSPESVAPHMLRLIPYNSRQGHSMLQTLRRLLVVPVDWSAAQTLLFVLKHPAVRRLALPFHMSSSPSPADWKHFQDLLSVARCNSLSWYGILQTIDGPMRYHAAREHNYQSLRTNFHDVPSALVPCSNPRVLSGNTRFSVAERDLVARWLASGEPLFTRQTTLPMVLMRKSRQPLLRSSPSRMRLQHLQQQACGRTPLSPLTSSSVHTMDLKEHNDTAIRYDIALNPRCRHHQLWTGAGKSRLSIACLAED</sequence>
<dbReference type="GO" id="GO:0003677">
    <property type="term" value="F:DNA binding"/>
    <property type="evidence" value="ECO:0007669"/>
    <property type="project" value="InterPro"/>
</dbReference>
<reference evidence="5 6" key="2">
    <citation type="journal article" date="2015" name="Eukaryot. Cell">
        <title>Asexual propagation of a virulent clone complex in a human and feline outbreak of sporotrichosis.</title>
        <authorList>
            <person name="Teixeira Mde M."/>
            <person name="Rodrigues A.M."/>
            <person name="Tsui C.K."/>
            <person name="de Almeida L.G."/>
            <person name="Van Diepeningen A.D."/>
            <person name="van den Ende B.G."/>
            <person name="Fernandes G.F."/>
            <person name="Kano R."/>
            <person name="Hamelin R.C."/>
            <person name="Lopes-Bezerra L.M."/>
            <person name="Vasconcelos A.T."/>
            <person name="de Hoog S."/>
            <person name="de Camargo Z.P."/>
            <person name="Felipe M.S."/>
        </authorList>
    </citation>
    <scope>NUCLEOTIDE SEQUENCE [LARGE SCALE GENOMIC DNA]</scope>
    <source>
        <strain evidence="5 6">1099-18</strain>
    </source>
</reference>
<feature type="compositionally biased region" description="Low complexity" evidence="3">
    <location>
        <begin position="129"/>
        <end position="158"/>
    </location>
</feature>
<name>A0A0F2M5E7_SPOSC</name>
<dbReference type="VEuPathDB" id="FungiDB:SPSK_08755"/>
<evidence type="ECO:0000256" key="1">
    <source>
        <dbReference type="ARBA" id="ARBA00022723"/>
    </source>
</evidence>
<feature type="compositionally biased region" description="Low complexity" evidence="3">
    <location>
        <begin position="256"/>
        <end position="277"/>
    </location>
</feature>
<gene>
    <name evidence="5" type="ORF">SPSK_08755</name>
</gene>
<feature type="domain" description="PARP-type" evidence="4">
    <location>
        <begin position="9"/>
        <end position="50"/>
    </location>
</feature>